<name>A0A371WYI9_9HYPH</name>
<accession>A0A371WYI9</accession>
<dbReference type="InterPro" id="IPR049245">
    <property type="entry name" value="DUF6880"/>
</dbReference>
<dbReference type="RefSeq" id="WP_116684579.1">
    <property type="nucleotide sequence ID" value="NZ_QURL01000009.1"/>
</dbReference>
<dbReference type="EMBL" id="QURL01000009">
    <property type="protein sequence ID" value="RFC62050.1"/>
    <property type="molecule type" value="Genomic_DNA"/>
</dbReference>
<proteinExistence type="predicted"/>
<sequence>MASRTTLNAANLEALGAERLAKLLMEVSAGSATLKRRIRLELAHEASPQSAAHEVRKRLTAIANGRSRIGWRKRKDVLADLEHQRKAIVETIGASDPAEALDLLWRYLALSRGLLERTDDGSGTVTAQFEKAADDLAEIAGRLKPPPEQLAGQVFSLLSENEHGQHDRLVATLAPALGPAGLKDLKSRLTEWRSEERAEPKGERRILGYALDPSGPRPVYADEISDASRMARIDGALKSIADIEGDVDAFIAQHSALQRTIPRIAAEIATRLLAAGRPQDALHALNEVLEDARELSSQFVETEWEDAYLATLEALGRQEEAQDFRWHCFTARLDADRLKAFIAKLPDFEDVETEEAALNRVLTQEDPHDALAFFTAWPDLKRAARLVEREAGRWDGDLYEILTPASEVLETHHPLAATRLKRAMIDLTLEAAKSSRYRHAARHLSDCARLAARIDDFGDMAAHDEYLAGLKIRHGRKHGFWKRLADEAR</sequence>
<protein>
    <submittedName>
        <fullName evidence="1">Uncharacterized protein</fullName>
    </submittedName>
</protein>
<gene>
    <name evidence="1" type="ORF">DYI37_17530</name>
</gene>
<evidence type="ECO:0000313" key="2">
    <source>
        <dbReference type="Proteomes" id="UP000264310"/>
    </source>
</evidence>
<keyword evidence="2" id="KW-1185">Reference proteome</keyword>
<dbReference type="OrthoDB" id="7183688at2"/>
<evidence type="ECO:0000313" key="1">
    <source>
        <dbReference type="EMBL" id="RFC62050.1"/>
    </source>
</evidence>
<dbReference type="AlphaFoldDB" id="A0A371WYI9"/>
<organism evidence="1 2">
    <name type="scientific">Fulvimarina endophytica</name>
    <dbReference type="NCBI Taxonomy" id="2293836"/>
    <lineage>
        <taxon>Bacteria</taxon>
        <taxon>Pseudomonadati</taxon>
        <taxon>Pseudomonadota</taxon>
        <taxon>Alphaproteobacteria</taxon>
        <taxon>Hyphomicrobiales</taxon>
        <taxon>Aurantimonadaceae</taxon>
        <taxon>Fulvimarina</taxon>
    </lineage>
</organism>
<dbReference type="Proteomes" id="UP000264310">
    <property type="component" value="Unassembled WGS sequence"/>
</dbReference>
<comment type="caution">
    <text evidence="1">The sequence shown here is derived from an EMBL/GenBank/DDBJ whole genome shotgun (WGS) entry which is preliminary data.</text>
</comment>
<reference evidence="1 2" key="1">
    <citation type="submission" date="2018-08" db="EMBL/GenBank/DDBJ databases">
        <title>Fulvimarina sp. 85, whole genome shotgun sequence.</title>
        <authorList>
            <person name="Tuo L."/>
        </authorList>
    </citation>
    <scope>NUCLEOTIDE SEQUENCE [LARGE SCALE GENOMIC DNA]</scope>
    <source>
        <strain evidence="1 2">85</strain>
    </source>
</reference>
<dbReference type="Pfam" id="PF21810">
    <property type="entry name" value="DUF6880"/>
    <property type="match status" value="1"/>
</dbReference>